<proteinExistence type="predicted"/>
<keyword evidence="2" id="KW-1185">Reference proteome</keyword>
<evidence type="ECO:0000313" key="2">
    <source>
        <dbReference type="Proteomes" id="UP000308600"/>
    </source>
</evidence>
<reference evidence="1 2" key="1">
    <citation type="journal article" date="2019" name="Nat. Ecol. Evol.">
        <title>Megaphylogeny resolves global patterns of mushroom evolution.</title>
        <authorList>
            <person name="Varga T."/>
            <person name="Krizsan K."/>
            <person name="Foldi C."/>
            <person name="Dima B."/>
            <person name="Sanchez-Garcia M."/>
            <person name="Sanchez-Ramirez S."/>
            <person name="Szollosi G.J."/>
            <person name="Szarkandi J.G."/>
            <person name="Papp V."/>
            <person name="Albert L."/>
            <person name="Andreopoulos W."/>
            <person name="Angelini C."/>
            <person name="Antonin V."/>
            <person name="Barry K.W."/>
            <person name="Bougher N.L."/>
            <person name="Buchanan P."/>
            <person name="Buyck B."/>
            <person name="Bense V."/>
            <person name="Catcheside P."/>
            <person name="Chovatia M."/>
            <person name="Cooper J."/>
            <person name="Damon W."/>
            <person name="Desjardin D."/>
            <person name="Finy P."/>
            <person name="Geml J."/>
            <person name="Haridas S."/>
            <person name="Hughes K."/>
            <person name="Justo A."/>
            <person name="Karasinski D."/>
            <person name="Kautmanova I."/>
            <person name="Kiss B."/>
            <person name="Kocsube S."/>
            <person name="Kotiranta H."/>
            <person name="LaButti K.M."/>
            <person name="Lechner B.E."/>
            <person name="Liimatainen K."/>
            <person name="Lipzen A."/>
            <person name="Lukacs Z."/>
            <person name="Mihaltcheva S."/>
            <person name="Morgado L.N."/>
            <person name="Niskanen T."/>
            <person name="Noordeloos M.E."/>
            <person name="Ohm R.A."/>
            <person name="Ortiz-Santana B."/>
            <person name="Ovrebo C."/>
            <person name="Racz N."/>
            <person name="Riley R."/>
            <person name="Savchenko A."/>
            <person name="Shiryaev A."/>
            <person name="Soop K."/>
            <person name="Spirin V."/>
            <person name="Szebenyi C."/>
            <person name="Tomsovsky M."/>
            <person name="Tulloss R.E."/>
            <person name="Uehling J."/>
            <person name="Grigoriev I.V."/>
            <person name="Vagvolgyi C."/>
            <person name="Papp T."/>
            <person name="Martin F.M."/>
            <person name="Miettinen O."/>
            <person name="Hibbett D.S."/>
            <person name="Nagy L.G."/>
        </authorList>
    </citation>
    <scope>NUCLEOTIDE SEQUENCE [LARGE SCALE GENOMIC DNA]</scope>
    <source>
        <strain evidence="1 2">NL-1719</strain>
    </source>
</reference>
<accession>A0ACD3B037</accession>
<name>A0ACD3B037_9AGAR</name>
<gene>
    <name evidence="1" type="ORF">BDN72DRAFT_474841</name>
</gene>
<organism evidence="1 2">
    <name type="scientific">Pluteus cervinus</name>
    <dbReference type="NCBI Taxonomy" id="181527"/>
    <lineage>
        <taxon>Eukaryota</taxon>
        <taxon>Fungi</taxon>
        <taxon>Dikarya</taxon>
        <taxon>Basidiomycota</taxon>
        <taxon>Agaricomycotina</taxon>
        <taxon>Agaricomycetes</taxon>
        <taxon>Agaricomycetidae</taxon>
        <taxon>Agaricales</taxon>
        <taxon>Pluteineae</taxon>
        <taxon>Pluteaceae</taxon>
        <taxon>Pluteus</taxon>
    </lineage>
</organism>
<dbReference type="EMBL" id="ML208301">
    <property type="protein sequence ID" value="TFK71201.1"/>
    <property type="molecule type" value="Genomic_DNA"/>
</dbReference>
<protein>
    <submittedName>
        <fullName evidence="1">Uncharacterized protein</fullName>
    </submittedName>
</protein>
<evidence type="ECO:0000313" key="1">
    <source>
        <dbReference type="EMBL" id="TFK71201.1"/>
    </source>
</evidence>
<dbReference type="Proteomes" id="UP000308600">
    <property type="component" value="Unassembled WGS sequence"/>
</dbReference>
<sequence>MILSKVSWLIPTCSRFTVIVMSFFQEFGTSKLSASFRPILYVLNNEVLYPHSRFRRLVGLIFYTLGYSHFRLIRFWHGPLISKTVHILSSRRSDFIWTRISRFDACSSMCVPWVGTVLLSLGFSPRRVFLLSSTPFWCYTDAGFAISRVSTALFLLGPSLAFLALWAWFCYMRYLLKPSKLTNLIVTILDALLIYMPTFFLSISIQPSEPRNL</sequence>